<keyword evidence="2" id="KW-1185">Reference proteome</keyword>
<dbReference type="HOGENOM" id="CLU_3252290_0_0_6"/>
<accession>A0A0C5VBA7</accession>
<dbReference type="AlphaFoldDB" id="A0A0C5VBA7"/>
<reference evidence="1 2" key="1">
    <citation type="submission" date="2014-01" db="EMBL/GenBank/DDBJ databases">
        <title>Full genme sequencing of cellulolytic bacterium Gynuella sunshinyii YC6258T gen. nov., sp. nov.</title>
        <authorList>
            <person name="Khan H."/>
            <person name="Chung E.J."/>
            <person name="Chung Y.R."/>
        </authorList>
    </citation>
    <scope>NUCLEOTIDE SEQUENCE [LARGE SCALE GENOMIC DNA]</scope>
    <source>
        <strain evidence="1 2">YC6258</strain>
    </source>
</reference>
<name>A0A0C5VBA7_9GAMM</name>
<gene>
    <name evidence="1" type="ORF">YC6258_04598</name>
</gene>
<organism evidence="1 2">
    <name type="scientific">Gynuella sunshinyii YC6258</name>
    <dbReference type="NCBI Taxonomy" id="1445510"/>
    <lineage>
        <taxon>Bacteria</taxon>
        <taxon>Pseudomonadati</taxon>
        <taxon>Pseudomonadota</taxon>
        <taxon>Gammaproteobacteria</taxon>
        <taxon>Oceanospirillales</taxon>
        <taxon>Saccharospirillaceae</taxon>
        <taxon>Gynuella</taxon>
    </lineage>
</organism>
<protein>
    <submittedName>
        <fullName evidence="1">Uncharacterized protein</fullName>
    </submittedName>
</protein>
<dbReference type="Proteomes" id="UP000032266">
    <property type="component" value="Chromosome"/>
</dbReference>
<dbReference type="KEGG" id="gsn:YC6258_04598"/>
<proteinExistence type="predicted"/>
<evidence type="ECO:0000313" key="1">
    <source>
        <dbReference type="EMBL" id="AJQ96630.1"/>
    </source>
</evidence>
<sequence length="42" mass="4943">MIKAHVFFCLYCQPLVCFITLSNIAEKFLYICQLMTKNVMSH</sequence>
<dbReference type="EMBL" id="CP007142">
    <property type="protein sequence ID" value="AJQ96630.1"/>
    <property type="molecule type" value="Genomic_DNA"/>
</dbReference>
<evidence type="ECO:0000313" key="2">
    <source>
        <dbReference type="Proteomes" id="UP000032266"/>
    </source>
</evidence>